<dbReference type="OrthoDB" id="3259884at2759"/>
<comment type="caution">
    <text evidence="2">The sequence shown here is derived from an EMBL/GenBank/DDBJ whole genome shotgun (WGS) entry which is preliminary data.</text>
</comment>
<reference evidence="2" key="1">
    <citation type="submission" date="2021-02" db="EMBL/GenBank/DDBJ databases">
        <authorList>
            <person name="Nieuwenhuis M."/>
            <person name="Van De Peppel L.J.J."/>
        </authorList>
    </citation>
    <scope>NUCLEOTIDE SEQUENCE</scope>
    <source>
        <strain evidence="2">D49</strain>
    </source>
</reference>
<keyword evidence="3" id="KW-1185">Reference proteome</keyword>
<evidence type="ECO:0000256" key="1">
    <source>
        <dbReference type="SAM" id="MobiDB-lite"/>
    </source>
</evidence>
<protein>
    <submittedName>
        <fullName evidence="2">Uncharacterized protein</fullName>
    </submittedName>
</protein>
<dbReference type="AlphaFoldDB" id="A0A9P7GID4"/>
<evidence type="ECO:0000313" key="2">
    <source>
        <dbReference type="EMBL" id="KAG5650603.1"/>
    </source>
</evidence>
<dbReference type="Proteomes" id="UP000717328">
    <property type="component" value="Unassembled WGS sequence"/>
</dbReference>
<feature type="non-terminal residue" evidence="2">
    <location>
        <position position="164"/>
    </location>
</feature>
<name>A0A9P7GID4_9AGAR</name>
<feature type="region of interest" description="Disordered" evidence="1">
    <location>
        <begin position="140"/>
        <end position="164"/>
    </location>
</feature>
<feature type="compositionally biased region" description="Acidic residues" evidence="1">
    <location>
        <begin position="151"/>
        <end position="164"/>
    </location>
</feature>
<evidence type="ECO:0000313" key="3">
    <source>
        <dbReference type="Proteomes" id="UP000717328"/>
    </source>
</evidence>
<sequence>MSAPAVPAPGPTDEGSDGPASFDATIISKFCFLEAVPATVKNKKASSKKAQMTKELTFKFEETEANYYMFLNTLLATHNMEEYKARLGSTFVYRMQVPPAKVSEACDIENFAEFKKIVKRVIESKPSKLLVVTVYAAQVEKGAKKRSAADTPDDDDNDDDDDEI</sequence>
<gene>
    <name evidence="2" type="ORF">H0H81_011694</name>
</gene>
<accession>A0A9P7GID4</accession>
<organism evidence="2 3">
    <name type="scientific">Sphagnurus paluster</name>
    <dbReference type="NCBI Taxonomy" id="117069"/>
    <lineage>
        <taxon>Eukaryota</taxon>
        <taxon>Fungi</taxon>
        <taxon>Dikarya</taxon>
        <taxon>Basidiomycota</taxon>
        <taxon>Agaricomycotina</taxon>
        <taxon>Agaricomycetes</taxon>
        <taxon>Agaricomycetidae</taxon>
        <taxon>Agaricales</taxon>
        <taxon>Tricholomatineae</taxon>
        <taxon>Lyophyllaceae</taxon>
        <taxon>Sphagnurus</taxon>
    </lineage>
</organism>
<proteinExistence type="predicted"/>
<reference evidence="2" key="2">
    <citation type="submission" date="2021-10" db="EMBL/GenBank/DDBJ databases">
        <title>Phylogenomics reveals ancestral predisposition of the termite-cultivated fungus Termitomyces towards a domesticated lifestyle.</title>
        <authorList>
            <person name="Auxier B."/>
            <person name="Grum-Grzhimaylo A."/>
            <person name="Cardenas M.E."/>
            <person name="Lodge J.D."/>
            <person name="Laessoe T."/>
            <person name="Pedersen O."/>
            <person name="Smith M.E."/>
            <person name="Kuyper T.W."/>
            <person name="Franco-Molano E.A."/>
            <person name="Baroni T.J."/>
            <person name="Aanen D.K."/>
        </authorList>
    </citation>
    <scope>NUCLEOTIDE SEQUENCE</scope>
    <source>
        <strain evidence="2">D49</strain>
    </source>
</reference>
<dbReference type="EMBL" id="JABCKI010000406">
    <property type="protein sequence ID" value="KAG5650603.1"/>
    <property type="molecule type" value="Genomic_DNA"/>
</dbReference>